<gene>
    <name evidence="4" type="ORF">KHM83_15960</name>
</gene>
<dbReference type="PANTHER" id="PTHR48080">
    <property type="entry name" value="D-GALACTONATE DEHYDRATASE-RELATED"/>
    <property type="match status" value="1"/>
</dbReference>
<dbReference type="CDD" id="cd03316">
    <property type="entry name" value="MR_like"/>
    <property type="match status" value="1"/>
</dbReference>
<dbReference type="EMBL" id="JAHBCL010000033">
    <property type="protein sequence ID" value="MBS7528183.1"/>
    <property type="molecule type" value="Genomic_DNA"/>
</dbReference>
<dbReference type="Gene3D" id="3.20.20.120">
    <property type="entry name" value="Enolase-like C-terminal domain"/>
    <property type="match status" value="1"/>
</dbReference>
<evidence type="ECO:0000313" key="4">
    <source>
        <dbReference type="EMBL" id="MBS7528183.1"/>
    </source>
</evidence>
<dbReference type="InterPro" id="IPR013341">
    <property type="entry name" value="Mandelate_racemase_N_dom"/>
</dbReference>
<keyword evidence="1" id="KW-0479">Metal-binding</keyword>
<name>A0ABS5PSW4_9FIRM</name>
<dbReference type="InterPro" id="IPR029017">
    <property type="entry name" value="Enolase-like_N"/>
</dbReference>
<dbReference type="PANTHER" id="PTHR48080:SF2">
    <property type="entry name" value="D-GALACTONATE DEHYDRATASE"/>
    <property type="match status" value="1"/>
</dbReference>
<sequence>MKVTSIDIFALKPRYVAHTMRGIVCRINTDEGLYGYGEAALSYGKGSMAGFHMIKELAPLIIGQDPMRTEYLWESMLKNTFWGVSGGAVFYAAMSAIDIALMDIKGKALGVPCYQLLGGKQRDSLRAYASQLQLGWMNDDDQGFKLQFTPEDYAREAEKAVKEGYTAIKTDFLAVDGKTKTVRPFDALTGILDQETLRMGVERLRATREAVGPDVDIIVENHGNTDAISGTQFGRAIETYNVYYYEEATNPLNPTTSKSVSNKVKIPIANGERIFTRWKYLPFMLDDSIQVIQPEISNCGGLTECKKICDLAHIFDAAVQVHVCGSPISLAAALQVEAAIPNFLIHEHHVMNKMLFIRELGMYDMAPVNGSFIVPERPGIGQELSDYAIKTAYCETVK</sequence>
<evidence type="ECO:0000313" key="5">
    <source>
        <dbReference type="Proteomes" id="UP000746471"/>
    </source>
</evidence>
<dbReference type="SUPFAM" id="SSF51604">
    <property type="entry name" value="Enolase C-terminal domain-like"/>
    <property type="match status" value="1"/>
</dbReference>
<proteinExistence type="predicted"/>
<evidence type="ECO:0000256" key="1">
    <source>
        <dbReference type="ARBA" id="ARBA00022723"/>
    </source>
</evidence>
<keyword evidence="2" id="KW-0456">Lyase</keyword>
<evidence type="ECO:0000256" key="2">
    <source>
        <dbReference type="ARBA" id="ARBA00023239"/>
    </source>
</evidence>
<evidence type="ECO:0000259" key="3">
    <source>
        <dbReference type="SMART" id="SM00922"/>
    </source>
</evidence>
<dbReference type="Pfam" id="PF13378">
    <property type="entry name" value="MR_MLE_C"/>
    <property type="match status" value="1"/>
</dbReference>
<dbReference type="Gene3D" id="3.30.390.10">
    <property type="entry name" value="Enolase-like, N-terminal domain"/>
    <property type="match status" value="1"/>
</dbReference>
<dbReference type="SFLD" id="SFLDS00001">
    <property type="entry name" value="Enolase"/>
    <property type="match status" value="1"/>
</dbReference>
<dbReference type="InterPro" id="IPR029065">
    <property type="entry name" value="Enolase_C-like"/>
</dbReference>
<comment type="caution">
    <text evidence="4">The sequence shown here is derived from an EMBL/GenBank/DDBJ whole genome shotgun (WGS) entry which is preliminary data.</text>
</comment>
<dbReference type="SUPFAM" id="SSF54826">
    <property type="entry name" value="Enolase N-terminal domain-like"/>
    <property type="match status" value="1"/>
</dbReference>
<dbReference type="InterPro" id="IPR013342">
    <property type="entry name" value="Mandelate_racemase_C"/>
</dbReference>
<dbReference type="InterPro" id="IPR034593">
    <property type="entry name" value="DgoD-like"/>
</dbReference>
<dbReference type="RefSeq" id="WP_213238044.1">
    <property type="nucleotide sequence ID" value="NZ_JAHBCL010000033.1"/>
</dbReference>
<dbReference type="InterPro" id="IPR036849">
    <property type="entry name" value="Enolase-like_C_sf"/>
</dbReference>
<dbReference type="Pfam" id="PF02746">
    <property type="entry name" value="MR_MLE_N"/>
    <property type="match status" value="1"/>
</dbReference>
<organism evidence="4 5">
    <name type="scientific">Fusibacter paucivorans</name>
    <dbReference type="NCBI Taxonomy" id="76009"/>
    <lineage>
        <taxon>Bacteria</taxon>
        <taxon>Bacillati</taxon>
        <taxon>Bacillota</taxon>
        <taxon>Clostridia</taxon>
        <taxon>Eubacteriales</taxon>
        <taxon>Eubacteriales Family XII. Incertae Sedis</taxon>
        <taxon>Fusibacter</taxon>
    </lineage>
</organism>
<dbReference type="SMART" id="SM00922">
    <property type="entry name" value="MR_MLE"/>
    <property type="match status" value="1"/>
</dbReference>
<keyword evidence="5" id="KW-1185">Reference proteome</keyword>
<protein>
    <submittedName>
        <fullName evidence="4">Mandelate racemase/muconate lactonizing enzyme family protein</fullName>
    </submittedName>
</protein>
<accession>A0ABS5PSW4</accession>
<feature type="domain" description="Mandelate racemase/muconate lactonizing enzyme C-terminal" evidence="3">
    <location>
        <begin position="150"/>
        <end position="267"/>
    </location>
</feature>
<dbReference type="Proteomes" id="UP000746471">
    <property type="component" value="Unassembled WGS sequence"/>
</dbReference>
<reference evidence="4 5" key="1">
    <citation type="submission" date="2021-05" db="EMBL/GenBank/DDBJ databases">
        <title>Fusibacter ferrireducens sp. nov., an anaerobic, sulfur- and Fe-reducing bacterium isolated from the mangrove sediment.</title>
        <authorList>
            <person name="Qiu D."/>
        </authorList>
    </citation>
    <scope>NUCLEOTIDE SEQUENCE [LARGE SCALE GENOMIC DNA]</scope>
    <source>
        <strain evidence="4 5">DSM 12116</strain>
    </source>
</reference>